<name>Z9JJ15_9GAMM</name>
<dbReference type="Proteomes" id="UP000020406">
    <property type="component" value="Unassembled WGS sequence"/>
</dbReference>
<protein>
    <submittedName>
        <fullName evidence="3">Zf-HC2 domain-containing protein</fullName>
    </submittedName>
</protein>
<dbReference type="RefSeq" id="WP_038271474.1">
    <property type="nucleotide sequence ID" value="NZ_CP053627.1"/>
</dbReference>
<keyword evidence="1" id="KW-1133">Transmembrane helix</keyword>
<dbReference type="KEGG" id="xtw:AB672_08480"/>
<sequence>MKTFSTEPGQDCLKAWALMPTMLQNRITEAEKNWLTTHLAQCESCNADFEQQHRLHLALSLPTDVQIDAEAGLHSLMQRIDMLPTDLKQARQNSGGWTIQALAAVIVIQAMGLGMLGLHLFSQEQTPDRYRTLSDAPVATQAAVSGTIKVLPDAHITLADWDTLLHSLQLRTVNGPNNVGAYTVAPRDTTYQGTLQQTVQTLRTKPGIRLAEPASTP</sequence>
<evidence type="ECO:0000313" key="5">
    <source>
        <dbReference type="Proteomes" id="UP001430701"/>
    </source>
</evidence>
<dbReference type="eggNOG" id="ENOG50335M7">
    <property type="taxonomic scope" value="Bacteria"/>
</dbReference>
<proteinExistence type="predicted"/>
<reference evidence="2 4" key="1">
    <citation type="journal article" date="2014" name="Genome Announc.">
        <title>Draft Genome Sequence of Xylella fastidiosa Pear Leaf Scorch Strain in Taiwan.</title>
        <authorList>
            <person name="Su C.C."/>
            <person name="Deng W.L."/>
            <person name="Jan F.J."/>
            <person name="Chang C.J."/>
            <person name="Huang H."/>
            <person name="Chen J."/>
        </authorList>
    </citation>
    <scope>NUCLEOTIDE SEQUENCE [LARGE SCALE GENOMIC DNA]</scope>
    <source>
        <strain evidence="2 4">PLS229</strain>
    </source>
</reference>
<evidence type="ECO:0000313" key="4">
    <source>
        <dbReference type="Proteomes" id="UP000020406"/>
    </source>
</evidence>
<dbReference type="PATRIC" id="fig|1444770.3.peg.2038"/>
<feature type="transmembrane region" description="Helical" evidence="1">
    <location>
        <begin position="97"/>
        <end position="121"/>
    </location>
</feature>
<reference evidence="3" key="2">
    <citation type="submission" date="2021-11" db="EMBL/GenBank/DDBJ databases">
        <title>Genome sequence of Xylella taiwanensis PLS432.</title>
        <authorList>
            <person name="Weng L.-W."/>
            <person name="Su C.-C."/>
            <person name="Tsai C.-W."/>
            <person name="Kuo C.-H."/>
        </authorList>
    </citation>
    <scope>NUCLEOTIDE SEQUENCE</scope>
    <source>
        <strain evidence="3">PLS432</strain>
    </source>
</reference>
<evidence type="ECO:0000313" key="3">
    <source>
        <dbReference type="EMBL" id="MCD8472310.1"/>
    </source>
</evidence>
<comment type="caution">
    <text evidence="2">The sequence shown here is derived from an EMBL/GenBank/DDBJ whole genome shotgun (WGS) entry which is preliminary data.</text>
</comment>
<dbReference type="GeneID" id="68901326"/>
<evidence type="ECO:0000256" key="1">
    <source>
        <dbReference type="SAM" id="Phobius"/>
    </source>
</evidence>
<keyword evidence="1" id="KW-0472">Membrane</keyword>
<dbReference type="STRING" id="1444770.AF72_08595"/>
<dbReference type="Proteomes" id="UP001430701">
    <property type="component" value="Unassembled WGS sequence"/>
</dbReference>
<dbReference type="EMBL" id="JDSQ01000013">
    <property type="protein sequence ID" value="EWS77826.1"/>
    <property type="molecule type" value="Genomic_DNA"/>
</dbReference>
<gene>
    <name evidence="2" type="ORF">AF72_08595</name>
    <name evidence="3" type="ORF">LPH55_02195</name>
</gene>
<accession>Z9JJ15</accession>
<dbReference type="AlphaFoldDB" id="Z9JJ15"/>
<keyword evidence="5" id="KW-1185">Reference proteome</keyword>
<evidence type="ECO:0000313" key="2">
    <source>
        <dbReference type="EMBL" id="EWS77826.1"/>
    </source>
</evidence>
<dbReference type="OrthoDB" id="5958009at2"/>
<dbReference type="EMBL" id="JAJPPU010000001">
    <property type="protein sequence ID" value="MCD8472310.1"/>
    <property type="molecule type" value="Genomic_DNA"/>
</dbReference>
<keyword evidence="1" id="KW-0812">Transmembrane</keyword>
<organism evidence="2 4">
    <name type="scientific">Xylella taiwanensis</name>
    <dbReference type="NCBI Taxonomy" id="1444770"/>
    <lineage>
        <taxon>Bacteria</taxon>
        <taxon>Pseudomonadati</taxon>
        <taxon>Pseudomonadota</taxon>
        <taxon>Gammaproteobacteria</taxon>
        <taxon>Lysobacterales</taxon>
        <taxon>Lysobacteraceae</taxon>
        <taxon>Xylella</taxon>
    </lineage>
</organism>